<evidence type="ECO:0000313" key="3">
    <source>
        <dbReference type="Proteomes" id="UP000182135"/>
    </source>
</evidence>
<sequence>MVIMIIKGVIFIEDDKVKSEKNFHINPKLLFFLIVTCVLIATFFISFYGYLSYIEYEKEEAKAKDNGIRISDTTSSINNHVSSVKRETISLITNIHNALNDSICYDNTPDENFYNSCKSYAEELKKASDKEDWDCLKFDLERAALNLEDASNTENLQCLVITHRILHDLDANVFNKNNHSSNRATYDVSITYLAICGKVYEPPEEMPPPGA</sequence>
<dbReference type="EMBL" id="FOOE01000006">
    <property type="protein sequence ID" value="SFF67688.1"/>
    <property type="molecule type" value="Genomic_DNA"/>
</dbReference>
<protein>
    <submittedName>
        <fullName evidence="2">Uncharacterized protein</fullName>
    </submittedName>
</protein>
<feature type="transmembrane region" description="Helical" evidence="1">
    <location>
        <begin position="29"/>
        <end position="51"/>
    </location>
</feature>
<evidence type="ECO:0000256" key="1">
    <source>
        <dbReference type="SAM" id="Phobius"/>
    </source>
</evidence>
<keyword evidence="3" id="KW-1185">Reference proteome</keyword>
<gene>
    <name evidence="2" type="ORF">SAMN04487885_10691</name>
</gene>
<dbReference type="Proteomes" id="UP000182135">
    <property type="component" value="Unassembled WGS sequence"/>
</dbReference>
<reference evidence="2 3" key="1">
    <citation type="submission" date="2016-10" db="EMBL/GenBank/DDBJ databases">
        <authorList>
            <person name="de Groot N.N."/>
        </authorList>
    </citation>
    <scope>NUCLEOTIDE SEQUENCE [LARGE SCALE GENOMIC DNA]</scope>
    <source>
        <strain evidence="2 3">NLAE-zl-G419</strain>
    </source>
</reference>
<proteinExistence type="predicted"/>
<accession>A0A1I2KMV1</accession>
<keyword evidence="1" id="KW-0472">Membrane</keyword>
<keyword evidence="1" id="KW-1133">Transmembrane helix</keyword>
<dbReference type="AlphaFoldDB" id="A0A1I2KMV1"/>
<evidence type="ECO:0000313" key="2">
    <source>
        <dbReference type="EMBL" id="SFF67688.1"/>
    </source>
</evidence>
<organism evidence="2 3">
    <name type="scientific">Clostridium cadaveris</name>
    <dbReference type="NCBI Taxonomy" id="1529"/>
    <lineage>
        <taxon>Bacteria</taxon>
        <taxon>Bacillati</taxon>
        <taxon>Bacillota</taxon>
        <taxon>Clostridia</taxon>
        <taxon>Eubacteriales</taxon>
        <taxon>Clostridiaceae</taxon>
        <taxon>Clostridium</taxon>
    </lineage>
</organism>
<keyword evidence="1" id="KW-0812">Transmembrane</keyword>
<name>A0A1I2KMV1_9CLOT</name>